<protein>
    <submittedName>
        <fullName evidence="6">Protein mono-ADP-ribosyltransferase PARP12-like isoform X1</fullName>
    </submittedName>
</protein>
<dbReference type="OMA" id="WKDLDNM"/>
<keyword evidence="1" id="KW-0862">Zinc</keyword>
<dbReference type="Proteomes" id="UP000694843">
    <property type="component" value="Unplaced"/>
</dbReference>
<dbReference type="AlphaFoldDB" id="A0A8B7NUC5"/>
<dbReference type="GO" id="GO:0008270">
    <property type="term" value="F:zinc ion binding"/>
    <property type="evidence" value="ECO:0007669"/>
    <property type="project" value="UniProtKB-KW"/>
</dbReference>
<dbReference type="InterPro" id="IPR012317">
    <property type="entry name" value="Poly(ADP-ribose)pol_cat_dom"/>
</dbReference>
<name>A0A8B7NUC5_HYAAZ</name>
<dbReference type="PANTHER" id="PTHR45740:SF2">
    <property type="entry name" value="POLY [ADP-RIBOSE] POLYMERASE"/>
    <property type="match status" value="1"/>
</dbReference>
<feature type="compositionally biased region" description="Pro residues" evidence="2">
    <location>
        <begin position="37"/>
        <end position="46"/>
    </location>
</feature>
<dbReference type="RefSeq" id="XP_018017315.1">
    <property type="nucleotide sequence ID" value="XM_018161826.2"/>
</dbReference>
<dbReference type="Gene3D" id="3.90.228.10">
    <property type="match status" value="1"/>
</dbReference>
<feature type="domain" description="PARP catalytic" evidence="4">
    <location>
        <begin position="469"/>
        <end position="664"/>
    </location>
</feature>
<evidence type="ECO:0000313" key="5">
    <source>
        <dbReference type="Proteomes" id="UP000694843"/>
    </source>
</evidence>
<dbReference type="GO" id="GO:0003950">
    <property type="term" value="F:NAD+ poly-ADP-ribosyltransferase activity"/>
    <property type="evidence" value="ECO:0007669"/>
    <property type="project" value="InterPro"/>
</dbReference>
<gene>
    <name evidence="6" type="primary">LOC108673938</name>
</gene>
<feature type="zinc finger region" description="C3H1-type" evidence="1">
    <location>
        <begin position="262"/>
        <end position="288"/>
    </location>
</feature>
<proteinExistence type="predicted"/>
<dbReference type="OrthoDB" id="6133115at2759"/>
<evidence type="ECO:0000256" key="2">
    <source>
        <dbReference type="SAM" id="MobiDB-lite"/>
    </source>
</evidence>
<keyword evidence="1" id="KW-0863">Zinc-finger</keyword>
<dbReference type="Pfam" id="PF00644">
    <property type="entry name" value="PARP"/>
    <property type="match status" value="1"/>
</dbReference>
<feature type="compositionally biased region" description="Polar residues" evidence="2">
    <location>
        <begin position="74"/>
        <end position="84"/>
    </location>
</feature>
<dbReference type="GO" id="GO:0005634">
    <property type="term" value="C:nucleus"/>
    <property type="evidence" value="ECO:0007669"/>
    <property type="project" value="TreeGrafter"/>
</dbReference>
<feature type="compositionally biased region" description="Low complexity" evidence="2">
    <location>
        <begin position="19"/>
        <end position="36"/>
    </location>
</feature>
<dbReference type="PROSITE" id="PS50103">
    <property type="entry name" value="ZF_C3H1"/>
    <property type="match status" value="1"/>
</dbReference>
<dbReference type="InterPro" id="IPR051712">
    <property type="entry name" value="ARTD-AVP"/>
</dbReference>
<accession>A0A8B7NUC5</accession>
<dbReference type="KEGG" id="hazt:108673938"/>
<feature type="compositionally biased region" description="Low complexity" evidence="2">
    <location>
        <begin position="85"/>
        <end position="99"/>
    </location>
</feature>
<dbReference type="InterPro" id="IPR000571">
    <property type="entry name" value="Znf_CCCH"/>
</dbReference>
<feature type="region of interest" description="Disordered" evidence="2">
    <location>
        <begin position="1"/>
        <end position="52"/>
    </location>
</feature>
<evidence type="ECO:0000256" key="1">
    <source>
        <dbReference type="PROSITE-ProRule" id="PRU00723"/>
    </source>
</evidence>
<dbReference type="PANTHER" id="PTHR45740">
    <property type="entry name" value="POLY [ADP-RIBOSE] POLYMERASE"/>
    <property type="match status" value="1"/>
</dbReference>
<dbReference type="GO" id="GO:1990404">
    <property type="term" value="F:NAD+-protein mono-ADP-ribosyltransferase activity"/>
    <property type="evidence" value="ECO:0007669"/>
    <property type="project" value="TreeGrafter"/>
</dbReference>
<dbReference type="GeneID" id="108673938"/>
<dbReference type="SUPFAM" id="SSF56399">
    <property type="entry name" value="ADP-ribosylation"/>
    <property type="match status" value="1"/>
</dbReference>
<reference evidence="6" key="1">
    <citation type="submission" date="2025-08" db="UniProtKB">
        <authorList>
            <consortium name="RefSeq"/>
        </authorList>
    </citation>
    <scope>IDENTIFICATION</scope>
    <source>
        <tissue evidence="6">Whole organism</tissue>
    </source>
</reference>
<evidence type="ECO:0000259" key="3">
    <source>
        <dbReference type="PROSITE" id="PS50103"/>
    </source>
</evidence>
<feature type="compositionally biased region" description="Pro residues" evidence="2">
    <location>
        <begin position="9"/>
        <end position="18"/>
    </location>
</feature>
<dbReference type="PROSITE" id="PS51059">
    <property type="entry name" value="PARP_CATALYTIC"/>
    <property type="match status" value="1"/>
</dbReference>
<organism evidence="5 6">
    <name type="scientific">Hyalella azteca</name>
    <name type="common">Amphipod</name>
    <dbReference type="NCBI Taxonomy" id="294128"/>
    <lineage>
        <taxon>Eukaryota</taxon>
        <taxon>Metazoa</taxon>
        <taxon>Ecdysozoa</taxon>
        <taxon>Arthropoda</taxon>
        <taxon>Crustacea</taxon>
        <taxon>Multicrustacea</taxon>
        <taxon>Malacostraca</taxon>
        <taxon>Eumalacostraca</taxon>
        <taxon>Peracarida</taxon>
        <taxon>Amphipoda</taxon>
        <taxon>Senticaudata</taxon>
        <taxon>Talitrida</taxon>
        <taxon>Talitroidea</taxon>
        <taxon>Hyalellidae</taxon>
        <taxon>Hyalella</taxon>
    </lineage>
</organism>
<feature type="domain" description="C3H1-type" evidence="3">
    <location>
        <begin position="262"/>
        <end position="288"/>
    </location>
</feature>
<feature type="region of interest" description="Disordered" evidence="2">
    <location>
        <begin position="72"/>
        <end position="113"/>
    </location>
</feature>
<keyword evidence="1" id="KW-0479">Metal-binding</keyword>
<evidence type="ECO:0000259" key="4">
    <source>
        <dbReference type="PROSITE" id="PS51059"/>
    </source>
</evidence>
<evidence type="ECO:0000313" key="6">
    <source>
        <dbReference type="RefSeq" id="XP_018017315.1"/>
    </source>
</evidence>
<sequence length="664" mass="74622">MGGSQSTPAAPPPAPKPAASPAYTQHYSSFSSQSTPTVPPPAPKPTASPAYTPAYPSFSSPVNNYSSYYSTTSGVTLPQQTSRGSTSAQSTTLAATSAQPTPHGRPTPSVQSLLPGLDHVSIGTAKVGSASTASSASPATVNVTHDVHDYVVEKAVSTNKLVPDLGCVPRSSRCDRHILRVCNIYNQRNFVCQKFCHRFHVCLKWINGQCNSNSCDCDHSFNSTHNQMLTQYLVDQRFSEDQLKEQLKKNVDFGRRARSKYETGAMICSHYLAGRCVHQNCRNIHMKQKFSWEIQDGTWVRLPDPLNQSLEEAYCDPSKDEVTLTLETKSDSSDQHHLSKIFGQNGSTGDFDFRSMTFRSSKMKIFQVRRLSTPSDIFANMGTNTRWLWFLESQYGSPTFLTHGETDKFYQLALSDCLERALQNGESEVRTRNGNIYDLVNMNFMQYGMRLIRRPAKILSTQMQDNKPIHFRKLWNETISNGVFSVDQIAVGSNEYIFVDNIFRTTLSGISIHKIFRIQNSFLWDDYQLKKKKMVHLFKGDVQRLKEQYMFHGTKASVLDKIYEGNLDWRLYGTNVGCVYGRGTYFSNQARVSHGYASGSPKVILLAMVLVGDACVGNKSMDYPPKNPATNMHYDTTVNSTSNPTIFVKYNDDEYYPAYAVYYD</sequence>
<keyword evidence="5" id="KW-1185">Reference proteome</keyword>
<dbReference type="Pfam" id="PF23466">
    <property type="entry name" value="WWE_4"/>
    <property type="match status" value="1"/>
</dbReference>